<dbReference type="Pfam" id="PF03592">
    <property type="entry name" value="Terminase_2"/>
    <property type="match status" value="1"/>
</dbReference>
<dbReference type="RefSeq" id="WP_316415274.1">
    <property type="nucleotide sequence ID" value="NZ_AP027080.1"/>
</dbReference>
<name>A0AA48GXV9_9BACT</name>
<organism evidence="1 2">
    <name type="scientific">Mesoterricola silvestris</name>
    <dbReference type="NCBI Taxonomy" id="2927979"/>
    <lineage>
        <taxon>Bacteria</taxon>
        <taxon>Pseudomonadati</taxon>
        <taxon>Acidobacteriota</taxon>
        <taxon>Holophagae</taxon>
        <taxon>Holophagales</taxon>
        <taxon>Holophagaceae</taxon>
        <taxon>Mesoterricola</taxon>
    </lineage>
</organism>
<protein>
    <recommendedName>
        <fullName evidence="3">Terminase small subunit</fullName>
    </recommendedName>
</protein>
<dbReference type="AlphaFoldDB" id="A0AA48GXV9"/>
<accession>A0AA48GXV9</accession>
<dbReference type="KEGG" id="msil:METEAL_15470"/>
<dbReference type="InterPro" id="IPR005335">
    <property type="entry name" value="Terminase_ssu"/>
</dbReference>
<dbReference type="Gene3D" id="1.10.10.1400">
    <property type="entry name" value="Terminase, small subunit, N-terminal DNA-binding domain, HTH motif"/>
    <property type="match status" value="1"/>
</dbReference>
<dbReference type="Proteomes" id="UP001238179">
    <property type="component" value="Chromosome"/>
</dbReference>
<dbReference type="EMBL" id="AP027080">
    <property type="protein sequence ID" value="BDU72373.1"/>
    <property type="molecule type" value="Genomic_DNA"/>
</dbReference>
<sequence>MSTNPKPKNRMGKKKGDKCPSTVALRLRFAEEYVIDRNATKAAERVGVSPKSSRTTGWRWLQNAEVAAYIAELGQQQTEKAGVTSEWIINKLKNIASFDIRLAYRKNGTLVPITSLDDVTAESVAGMEVIEQSEGVMVDGDGNPVAVVPKLKKYKVLDKIAALKLLAQIKGMLVEKVDAKVTSDQPIIVKITSKRGQK</sequence>
<dbReference type="GO" id="GO:0051276">
    <property type="term" value="P:chromosome organization"/>
    <property type="evidence" value="ECO:0007669"/>
    <property type="project" value="InterPro"/>
</dbReference>
<keyword evidence="2" id="KW-1185">Reference proteome</keyword>
<evidence type="ECO:0000313" key="1">
    <source>
        <dbReference type="EMBL" id="BDU72373.1"/>
    </source>
</evidence>
<gene>
    <name evidence="1" type="ORF">METEAL_15470</name>
</gene>
<dbReference type="InterPro" id="IPR038713">
    <property type="entry name" value="Terminase_Gp1_N_sf"/>
</dbReference>
<evidence type="ECO:0000313" key="2">
    <source>
        <dbReference type="Proteomes" id="UP001238179"/>
    </source>
</evidence>
<evidence type="ECO:0008006" key="3">
    <source>
        <dbReference type="Google" id="ProtNLM"/>
    </source>
</evidence>
<proteinExistence type="predicted"/>
<reference evidence="2" key="1">
    <citation type="journal article" date="2023" name="Int. J. Syst. Evol. Microbiol.">
        <title>Mesoterricola silvestris gen. nov., sp. nov., Mesoterricola sediminis sp. nov., Geothrix oryzae sp. nov., Geothrix edaphica sp. nov., Geothrix rubra sp. nov., and Geothrix limicola sp. nov., six novel members of Acidobacteriota isolated from soils.</title>
        <authorList>
            <person name="Itoh H."/>
            <person name="Sugisawa Y."/>
            <person name="Mise K."/>
            <person name="Xu Z."/>
            <person name="Kuniyasu M."/>
            <person name="Ushijima N."/>
            <person name="Kawano K."/>
            <person name="Kobayashi E."/>
            <person name="Shiratori Y."/>
            <person name="Masuda Y."/>
            <person name="Senoo K."/>
        </authorList>
    </citation>
    <scope>NUCLEOTIDE SEQUENCE [LARGE SCALE GENOMIC DNA]</scope>
    <source>
        <strain evidence="2">W79</strain>
    </source>
</reference>